<dbReference type="Pfam" id="PF02463">
    <property type="entry name" value="SMC_N"/>
    <property type="match status" value="1"/>
</dbReference>
<keyword evidence="5 6" id="KW-0238">DNA-binding</keyword>
<dbReference type="InterPro" id="IPR027417">
    <property type="entry name" value="P-loop_NTPase"/>
</dbReference>
<dbReference type="InterPro" id="IPR003395">
    <property type="entry name" value="RecF/RecN/SMC_N"/>
</dbReference>
<evidence type="ECO:0000256" key="5">
    <source>
        <dbReference type="ARBA" id="ARBA00023125"/>
    </source>
</evidence>
<evidence type="ECO:0000313" key="9">
    <source>
        <dbReference type="Proteomes" id="UP001499951"/>
    </source>
</evidence>
<keyword evidence="2 6" id="KW-0547">Nucleotide-binding</keyword>
<feature type="coiled-coil region" evidence="6">
    <location>
        <begin position="1003"/>
        <end position="1079"/>
    </location>
</feature>
<comment type="function">
    <text evidence="6">Required for chromosome condensation and partitioning.</text>
</comment>
<feature type="coiled-coil region" evidence="6">
    <location>
        <begin position="349"/>
        <end position="432"/>
    </location>
</feature>
<proteinExistence type="inferred from homology"/>
<feature type="coiled-coil region" evidence="6">
    <location>
        <begin position="1107"/>
        <end position="1176"/>
    </location>
</feature>
<evidence type="ECO:0000256" key="4">
    <source>
        <dbReference type="ARBA" id="ARBA00023054"/>
    </source>
</evidence>
<evidence type="ECO:0000256" key="6">
    <source>
        <dbReference type="HAMAP-Rule" id="MF_01894"/>
    </source>
</evidence>
<dbReference type="PIRSF" id="PIRSF005719">
    <property type="entry name" value="SMC"/>
    <property type="match status" value="1"/>
</dbReference>
<dbReference type="HAMAP" id="MF_01894">
    <property type="entry name" value="Smc_prok"/>
    <property type="match status" value="1"/>
</dbReference>
<dbReference type="RefSeq" id="WP_166930429.1">
    <property type="nucleotide sequence ID" value="NZ_BAAADD010000001.1"/>
</dbReference>
<comment type="caution">
    <text evidence="8">The sequence shown here is derived from an EMBL/GenBank/DDBJ whole genome shotgun (WGS) entry which is preliminary data.</text>
</comment>
<dbReference type="PANTHER" id="PTHR43977">
    <property type="entry name" value="STRUCTURAL MAINTENANCE OF CHROMOSOMES PROTEIN 3"/>
    <property type="match status" value="1"/>
</dbReference>
<reference evidence="8 9" key="1">
    <citation type="journal article" date="2019" name="Int. J. Syst. Evol. Microbiol.">
        <title>The Global Catalogue of Microorganisms (GCM) 10K type strain sequencing project: providing services to taxonomists for standard genome sequencing and annotation.</title>
        <authorList>
            <consortium name="The Broad Institute Genomics Platform"/>
            <consortium name="The Broad Institute Genome Sequencing Center for Infectious Disease"/>
            <person name="Wu L."/>
            <person name="Ma J."/>
        </authorList>
    </citation>
    <scope>NUCLEOTIDE SEQUENCE [LARGE SCALE GENOMIC DNA]</scope>
    <source>
        <strain evidence="8 9">JCM 15089</strain>
    </source>
</reference>
<evidence type="ECO:0000256" key="2">
    <source>
        <dbReference type="ARBA" id="ARBA00022741"/>
    </source>
</evidence>
<dbReference type="InterPro" id="IPR011890">
    <property type="entry name" value="SMC_prok"/>
</dbReference>
<keyword evidence="1 6" id="KW-0963">Cytoplasm</keyword>
<dbReference type="EMBL" id="BAAADD010000001">
    <property type="protein sequence ID" value="GAA0556577.1"/>
    <property type="molecule type" value="Genomic_DNA"/>
</dbReference>
<comment type="subunit">
    <text evidence="6">Homodimer.</text>
</comment>
<organism evidence="8 9">
    <name type="scientific">Rhizomicrobium electricum</name>
    <dbReference type="NCBI Taxonomy" id="480070"/>
    <lineage>
        <taxon>Bacteria</taxon>
        <taxon>Pseudomonadati</taxon>
        <taxon>Pseudomonadota</taxon>
        <taxon>Alphaproteobacteria</taxon>
        <taxon>Micropepsales</taxon>
        <taxon>Micropepsaceae</taxon>
        <taxon>Rhizomicrobium</taxon>
    </lineage>
</organism>
<keyword evidence="4 6" id="KW-0175">Coiled coil</keyword>
<dbReference type="Gene3D" id="3.40.50.300">
    <property type="entry name" value="P-loop containing nucleotide triphosphate hydrolases"/>
    <property type="match status" value="2"/>
</dbReference>
<feature type="coiled-coil region" evidence="6">
    <location>
        <begin position="643"/>
        <end position="677"/>
    </location>
</feature>
<name>A0ABN1E0E1_9PROT</name>
<feature type="coiled-coil region" evidence="6">
    <location>
        <begin position="170"/>
        <end position="218"/>
    </location>
</feature>
<evidence type="ECO:0000256" key="3">
    <source>
        <dbReference type="ARBA" id="ARBA00022840"/>
    </source>
</evidence>
<gene>
    <name evidence="6" type="primary">smc</name>
    <name evidence="8" type="ORF">GCM10008942_01310</name>
</gene>
<dbReference type="Proteomes" id="UP001499951">
    <property type="component" value="Unassembled WGS sequence"/>
</dbReference>
<protein>
    <recommendedName>
        <fullName evidence="6">Chromosome partition protein Smc</fullName>
    </recommendedName>
</protein>
<keyword evidence="9" id="KW-1185">Reference proteome</keyword>
<comment type="subcellular location">
    <subcellularLocation>
        <location evidence="6">Cytoplasm</location>
    </subcellularLocation>
</comment>
<feature type="coiled-coil region" evidence="6">
    <location>
        <begin position="1280"/>
        <end position="1342"/>
    </location>
</feature>
<comment type="similarity">
    <text evidence="6">Belongs to the SMC family.</text>
</comment>
<feature type="coiled-coil region" evidence="6">
    <location>
        <begin position="282"/>
        <end position="320"/>
    </location>
</feature>
<evidence type="ECO:0000313" key="8">
    <source>
        <dbReference type="EMBL" id="GAA0556577.1"/>
    </source>
</evidence>
<evidence type="ECO:0000256" key="1">
    <source>
        <dbReference type="ARBA" id="ARBA00022490"/>
    </source>
</evidence>
<feature type="coiled-coil region" evidence="6">
    <location>
        <begin position="478"/>
        <end position="520"/>
    </location>
</feature>
<dbReference type="CDD" id="cd03278">
    <property type="entry name" value="ABC_SMC_barmotin"/>
    <property type="match status" value="1"/>
</dbReference>
<feature type="binding site" evidence="6">
    <location>
        <begin position="32"/>
        <end position="39"/>
    </location>
    <ligand>
        <name>ATP</name>
        <dbReference type="ChEBI" id="CHEBI:30616"/>
    </ligand>
</feature>
<evidence type="ECO:0000259" key="7">
    <source>
        <dbReference type="Pfam" id="PF02463"/>
    </source>
</evidence>
<feature type="domain" description="RecF/RecN/SMC N-terminal" evidence="7">
    <location>
        <begin position="4"/>
        <end position="1487"/>
    </location>
</feature>
<accession>A0ABN1E0E1</accession>
<sequence length="1503" mass="163352">MKFTRLRISGFKSFVEPTELYIEPGLTAIVGPNGCGKSNLFDALRWVMGENRPTSVRGSEMDDVIFAGSAGRPPRNVAEVTLAIDNSDRSANPPYQDFETIEVSRRIEREAGSVYRINGRDARQRDVQIFFADASSGASSTAFVRQGMIGQLVSQKPLARRAILEEAAGISGLHQRRHEAELRLKAAEGNLSRLDDVIKEVEGQLASLKRQARQASRYRNLSGHIRRAESLAFYLRWSAAQLKATAAQEALTAAVAIVEEATQLAAVASTAQAAAAETLPPLREVEAERAAALTRLIRQREELDAEEARARELAQSLRLRIAQNGADLEREHTLHTDAETALTALVAEANDLEAAQERAGVELAEADQKNGEMNAALYEAERLLEKLQADLAERNAKIASLERQRRVSNELAENASVQLQAAENRLTEAKANAAADPDVGAAEAAVAEARQLADMAAQLAETARAEFAVLDEAERAARDSLENTEKEARATFDTAEREARERAEAAEREARAALEAVDRDGRAAIEAAEREGRTALETAEREGRAAIENADRDGRAAVESADREGRAAIDAIDRDGRAAIDTIEREGRAAINAIDSEGRAKLDLIEREGRARIEEADTTGRARIDQADREGRARIDEADTNGRAALETIEREKRTELENAERELTHLTTEASALKRILAASAENKWPPLLDAVNVQSGYEGALAAALGDELQDPLDEASPRHWRDLADYSDAPALPVGARPLSYFVSGPHAMSRRLAMTGVVFPDQGAALQAELKPGQRLVSPRGDLWRWDGFRASADAPSASAVRLEQKNRLAELDGLIAVAKEIRDAAAEAYTTAKTEAEEAYRAAKAAAVEAHQTAKAAAEESHRINKTEAEQSYQAAKAEAEQSYQAAKAEAEQSYLSAKAEAEQSYQAAKADAEARHASAKAAAEEAYKIAKSAAVENYEAVKAKAEDFYLTSTTEAEDAFQAAKVAAEATYQAAKANADEAYQAAKQAAFETYETARTAAEQVYEAAKDKAEVARQALRVAEQDERNAAAAVMAAQDAANKAAKQAAERAQQLAALEAEITRITEARDAALETERQTAQSLEELGDGHELIQSVDNAREAAGEARNAAANARAVLENLKRDGEARERRLAVIVEERSRWEQRNSAAAEHIADLESRQAQLAEELTGAEAVPAAIADKRGALLDAIGVAEVARKEAGDARAEAETTLAEADRAARDCDRALSAAREERARAEAVMEGDSARLTELLQRIRDELDCAPEELAERAEIKEDEELPPIEIAEKKVEKLKQEREALGGVNLRAEEEAAELETRLTGLTTDRDDLIGAIERLRRGIQSLNREGRERLLEAFEKVNTNFQMLFSKLFEGGEAKLTFTESEDPLEAGLEIFARPPGKRLQSLGLLSGGEQALTAMSLIFAVFLVNPAPVCVLDEVDAPLDDANVERFCNMLEEMCKLTDTRFLVITHHALTMSKMHRLFGVTMAERGVSQLVSVSLAEAERVAAE</sequence>
<dbReference type="SUPFAM" id="SSF52540">
    <property type="entry name" value="P-loop containing nucleoside triphosphate hydrolases"/>
    <property type="match status" value="1"/>
</dbReference>
<dbReference type="InterPro" id="IPR024704">
    <property type="entry name" value="SMC"/>
</dbReference>
<comment type="domain">
    <text evidence="6">Contains large globular domains required for ATP hydrolysis at each terminus and a third globular domain forming a flexible hinge near the middle of the molecule. These domains are separated by coiled-coil structures.</text>
</comment>
<keyword evidence="3 6" id="KW-0067">ATP-binding</keyword>